<feature type="compositionally biased region" description="Low complexity" evidence="1">
    <location>
        <begin position="18"/>
        <end position="50"/>
    </location>
</feature>
<keyword evidence="3" id="KW-1185">Reference proteome</keyword>
<feature type="region of interest" description="Disordered" evidence="1">
    <location>
        <begin position="17"/>
        <end position="50"/>
    </location>
</feature>
<feature type="region of interest" description="Disordered" evidence="1">
    <location>
        <begin position="319"/>
        <end position="460"/>
    </location>
</feature>
<organism evidence="2 3">
    <name type="scientific">Schizophyllum amplum</name>
    <dbReference type="NCBI Taxonomy" id="97359"/>
    <lineage>
        <taxon>Eukaryota</taxon>
        <taxon>Fungi</taxon>
        <taxon>Dikarya</taxon>
        <taxon>Basidiomycota</taxon>
        <taxon>Agaricomycotina</taxon>
        <taxon>Agaricomycetes</taxon>
        <taxon>Agaricomycetidae</taxon>
        <taxon>Agaricales</taxon>
        <taxon>Schizophyllaceae</taxon>
        <taxon>Schizophyllum</taxon>
    </lineage>
</organism>
<gene>
    <name evidence="2" type="ORF">BD626DRAFT_567785</name>
</gene>
<feature type="compositionally biased region" description="Polar residues" evidence="1">
    <location>
        <begin position="387"/>
        <end position="404"/>
    </location>
</feature>
<dbReference type="EMBL" id="VDMD01000006">
    <property type="protein sequence ID" value="TRM64919.1"/>
    <property type="molecule type" value="Genomic_DNA"/>
</dbReference>
<dbReference type="AlphaFoldDB" id="A0A550CJG3"/>
<name>A0A550CJG3_9AGAR</name>
<reference evidence="2 3" key="1">
    <citation type="journal article" date="2019" name="New Phytol.">
        <title>Comparative genomics reveals unique wood-decay strategies and fruiting body development in the Schizophyllaceae.</title>
        <authorList>
            <person name="Almasi E."/>
            <person name="Sahu N."/>
            <person name="Krizsan K."/>
            <person name="Balint B."/>
            <person name="Kovacs G.M."/>
            <person name="Kiss B."/>
            <person name="Cseklye J."/>
            <person name="Drula E."/>
            <person name="Henrissat B."/>
            <person name="Nagy I."/>
            <person name="Chovatia M."/>
            <person name="Adam C."/>
            <person name="LaButti K."/>
            <person name="Lipzen A."/>
            <person name="Riley R."/>
            <person name="Grigoriev I.V."/>
            <person name="Nagy L.G."/>
        </authorList>
    </citation>
    <scope>NUCLEOTIDE SEQUENCE [LARGE SCALE GENOMIC DNA]</scope>
    <source>
        <strain evidence="2 3">NL-1724</strain>
    </source>
</reference>
<feature type="compositionally biased region" description="Polar residues" evidence="1">
    <location>
        <begin position="333"/>
        <end position="346"/>
    </location>
</feature>
<evidence type="ECO:0000313" key="3">
    <source>
        <dbReference type="Proteomes" id="UP000320762"/>
    </source>
</evidence>
<feature type="compositionally biased region" description="Low complexity" evidence="1">
    <location>
        <begin position="84"/>
        <end position="95"/>
    </location>
</feature>
<evidence type="ECO:0000313" key="2">
    <source>
        <dbReference type="EMBL" id="TRM64919.1"/>
    </source>
</evidence>
<accession>A0A550CJG3</accession>
<feature type="compositionally biased region" description="Polar residues" evidence="1">
    <location>
        <begin position="426"/>
        <end position="436"/>
    </location>
</feature>
<feature type="compositionally biased region" description="Low complexity" evidence="1">
    <location>
        <begin position="347"/>
        <end position="359"/>
    </location>
</feature>
<feature type="region of interest" description="Disordered" evidence="1">
    <location>
        <begin position="84"/>
        <end position="117"/>
    </location>
</feature>
<comment type="caution">
    <text evidence="2">The sequence shown here is derived from an EMBL/GenBank/DDBJ whole genome shotgun (WGS) entry which is preliminary data.</text>
</comment>
<proteinExistence type="predicted"/>
<protein>
    <submittedName>
        <fullName evidence="2">Uncharacterized protein</fullName>
    </submittedName>
</protein>
<evidence type="ECO:0000256" key="1">
    <source>
        <dbReference type="SAM" id="MobiDB-lite"/>
    </source>
</evidence>
<sequence>MAPSASDSTVLFSVNRLSSTANATPPTANATPPTADATSPTADATSPTADATPAASATLLVSATTLASTTPLLDTLATIASEASPVELSSSSEGENTFFDASTLSDDENAPPNGAEDGPLNLSAGYQRFSAFFSTPLGKQTAEYRIKRAVEADVTLSWPELLMTCQLDLQSAFVPDMVDAADQEKEQVYIVDSDKAAELEKDVWWNLKGAAWEQFTTAHRLPSFIPPTKMLEHGVPQIRPVNGDIGPRFVKGGKTARQMLRNLSPRDIAYATAGSKVKPELGKVYSFRDVYPLPPPFTFEDACQANGFSPAKTRRLAGQMTSSGLVIRRPSTPLRSLPTSLQSTPVSTSCASQASSSPARDGSTTPTPRGAPTSDDEIVMPRRAPVASSTPTRPVQWRSSSTAVESSPLPPSEFDPSSSEEVYRGRSTTHASNWKTGQRVPGPPGRYLMTRRPREAPAAPAARLHTITNAHGATLTYEFSE</sequence>
<dbReference type="Proteomes" id="UP000320762">
    <property type="component" value="Unassembled WGS sequence"/>
</dbReference>